<comment type="caution">
    <text evidence="17">The sequence shown here is derived from an EMBL/GenBank/DDBJ whole genome shotgun (WGS) entry which is preliminary data.</text>
</comment>
<feature type="transmembrane region" description="Helical" evidence="14">
    <location>
        <begin position="213"/>
        <end position="235"/>
    </location>
</feature>
<protein>
    <recommendedName>
        <fullName evidence="14">NAD(P)H-quinone oxidoreductase chain 4</fullName>
        <ecNumber evidence="14">7.1.1.-</ecNumber>
    </recommendedName>
    <alternativeName>
        <fullName evidence="14">NAD(P)H dehydrogenase I, chain 4</fullName>
    </alternativeName>
    <alternativeName>
        <fullName evidence="14">NDH-1, chain 4</fullName>
    </alternativeName>
</protein>
<feature type="transmembrane region" description="Helical" evidence="14">
    <location>
        <begin position="88"/>
        <end position="108"/>
    </location>
</feature>
<dbReference type="PANTHER" id="PTHR43507:SF21">
    <property type="entry name" value="NAD(P)H-QUINONE OXIDOREDUCTASE CHAIN 4, CHLOROPLASTIC"/>
    <property type="match status" value="1"/>
</dbReference>
<evidence type="ECO:0000256" key="1">
    <source>
        <dbReference type="ARBA" id="ARBA00004127"/>
    </source>
</evidence>
<dbReference type="InterPro" id="IPR010227">
    <property type="entry name" value="NADH_Q_OxRdtase_chainM/4"/>
</dbReference>
<evidence type="ECO:0000256" key="8">
    <source>
        <dbReference type="ARBA" id="ARBA00022989"/>
    </source>
</evidence>
<feature type="transmembrane region" description="Helical" evidence="14">
    <location>
        <begin position="139"/>
        <end position="158"/>
    </location>
</feature>
<dbReference type="EMBL" id="JTHE02000003">
    <property type="protein sequence ID" value="NEV67503.1"/>
    <property type="molecule type" value="Genomic_DNA"/>
</dbReference>
<feature type="transmembrane region" description="Helical" evidence="14">
    <location>
        <begin position="376"/>
        <end position="396"/>
    </location>
</feature>
<comment type="similarity">
    <text evidence="2 14">Belongs to the complex I subunit 4 family.</text>
</comment>
<evidence type="ECO:0000256" key="2">
    <source>
        <dbReference type="ARBA" id="ARBA00009025"/>
    </source>
</evidence>
<evidence type="ECO:0000256" key="7">
    <source>
        <dbReference type="ARBA" id="ARBA00022967"/>
    </source>
</evidence>
<reference evidence="17" key="1">
    <citation type="submission" date="2014-11" db="EMBL/GenBank/DDBJ databases">
        <authorList>
            <person name="Malar M.C."/>
            <person name="Sen D."/>
            <person name="Tripathy S."/>
        </authorList>
    </citation>
    <scope>NUCLEOTIDE SEQUENCE</scope>
    <source>
        <strain evidence="17">BDU141951</strain>
    </source>
</reference>
<dbReference type="HAMAP" id="MF_00491">
    <property type="entry name" value="NDH1_NuoM"/>
    <property type="match status" value="1"/>
</dbReference>
<dbReference type="EC" id="7.1.1.-" evidence="14"/>
<evidence type="ECO:0000256" key="9">
    <source>
        <dbReference type="ARBA" id="ARBA00023027"/>
    </source>
</evidence>
<dbReference type="GO" id="GO:0015990">
    <property type="term" value="P:electron transport coupled proton transport"/>
    <property type="evidence" value="ECO:0007669"/>
    <property type="project" value="TreeGrafter"/>
</dbReference>
<evidence type="ECO:0000256" key="12">
    <source>
        <dbReference type="ARBA" id="ARBA00047726"/>
    </source>
</evidence>
<keyword evidence="7 14" id="KW-1278">Translocase</keyword>
<dbReference type="NCBIfam" id="TIGR01972">
    <property type="entry name" value="NDH_I_M"/>
    <property type="match status" value="1"/>
</dbReference>
<keyword evidence="5 14" id="KW-0521">NADP</keyword>
<feature type="transmembrane region" description="Helical" evidence="14">
    <location>
        <begin position="496"/>
        <end position="513"/>
    </location>
</feature>
<dbReference type="PANTHER" id="PTHR43507">
    <property type="entry name" value="NADH-UBIQUINONE OXIDOREDUCTASE CHAIN 4"/>
    <property type="match status" value="1"/>
</dbReference>
<evidence type="ECO:0000256" key="13">
    <source>
        <dbReference type="ARBA" id="ARBA00048026"/>
    </source>
</evidence>
<feature type="domain" description="NADH:quinone oxidoreductase/Mrp antiporter transmembrane" evidence="16">
    <location>
        <begin position="134"/>
        <end position="412"/>
    </location>
</feature>
<comment type="catalytic activity">
    <reaction evidence="12 14">
        <text>a plastoquinone + NADPH + (n+1) H(+)(in) = a plastoquinol + NADP(+) + n H(+)(out)</text>
        <dbReference type="Rhea" id="RHEA:42612"/>
        <dbReference type="Rhea" id="RHEA-COMP:9561"/>
        <dbReference type="Rhea" id="RHEA-COMP:9562"/>
        <dbReference type="ChEBI" id="CHEBI:15378"/>
        <dbReference type="ChEBI" id="CHEBI:17757"/>
        <dbReference type="ChEBI" id="CHEBI:57783"/>
        <dbReference type="ChEBI" id="CHEBI:58349"/>
        <dbReference type="ChEBI" id="CHEBI:62192"/>
    </reaction>
</comment>
<evidence type="ECO:0000256" key="15">
    <source>
        <dbReference type="RuleBase" id="RU000320"/>
    </source>
</evidence>
<evidence type="ECO:0000256" key="4">
    <source>
        <dbReference type="ARBA" id="ARBA00022719"/>
    </source>
</evidence>
<feature type="transmembrane region" description="Helical" evidence="14">
    <location>
        <begin position="276"/>
        <end position="295"/>
    </location>
</feature>
<keyword evidence="8 14" id="KW-1133">Transmembrane helix</keyword>
<evidence type="ECO:0000256" key="10">
    <source>
        <dbReference type="ARBA" id="ARBA00023136"/>
    </source>
</evidence>
<dbReference type="GO" id="GO:0031676">
    <property type="term" value="C:plasma membrane-derived thylakoid membrane"/>
    <property type="evidence" value="ECO:0007669"/>
    <property type="project" value="UniProtKB-SubCell"/>
</dbReference>
<evidence type="ECO:0000256" key="5">
    <source>
        <dbReference type="ARBA" id="ARBA00022857"/>
    </source>
</evidence>
<name>A0A0C1Y5M0_9CYAN</name>
<feature type="transmembrane region" description="Helical" evidence="14">
    <location>
        <begin position="337"/>
        <end position="355"/>
    </location>
</feature>
<dbReference type="GO" id="GO:0003954">
    <property type="term" value="F:NADH dehydrogenase activity"/>
    <property type="evidence" value="ECO:0007669"/>
    <property type="project" value="TreeGrafter"/>
</dbReference>
<sequence>MAIAQVPWLTLLLLLPLVAALFTPLIPKADNYYWARWYAVGVGGLELVLMSLLFWTHYDATNAEFQIVESFTWLPTLGLNWTVSVDGLSAPLVLLACFVTTLAMAAAWRVNRRPRLFFALMLVLYAAQIGVFVAQDLLLFFIMWEVELVPVYLLVSIWGGQNRRYAATKFLIYTAAASIFILVAALAMAFYGDWVTFDIAQLHLKSFPLSLELLLYAGLLFAFGVKLAIFPFHTWLPDAHGEASSPVSMILAGVLLKMGGYGLIRINLELLPHAHVYFAPILAILGVVNIIYGGLNSFAQTNMKRRLAFSSVSHMGFVLLGIASFTDLGISGALLQMLSHGLIASVLFFLAGVTYDRTHTMMMNEMSDIGQALPKVFTLFTAAAMASLALPGMSGFASEVAVFVGFTTSSAYSDPFRIAIVALSAVGLILTPVYLLTMLKQVFYGAKTLPMCDVVPFCDVNDLDLKIQGNEEPSCFGNNCDLPIQAKFDDAGPREILIAMCFLALIVGIGFYPKLVMQMYDAKTVAVNTSVQQVYQEVAQTKPQLYAEILRSLV</sequence>
<feature type="transmembrane region" description="Helical" evidence="14">
    <location>
        <begin position="307"/>
        <end position="325"/>
    </location>
</feature>
<dbReference type="Pfam" id="PF00361">
    <property type="entry name" value="Proton_antipo_M"/>
    <property type="match status" value="1"/>
</dbReference>
<dbReference type="GO" id="GO:0042773">
    <property type="term" value="P:ATP synthesis coupled electron transport"/>
    <property type="evidence" value="ECO:0007669"/>
    <property type="project" value="InterPro"/>
</dbReference>
<evidence type="ECO:0000313" key="17">
    <source>
        <dbReference type="EMBL" id="NEV67503.1"/>
    </source>
</evidence>
<keyword evidence="4 14" id="KW-0874">Quinone</keyword>
<feature type="transmembrane region" description="Helical" evidence="14">
    <location>
        <begin position="416"/>
        <end position="437"/>
    </location>
</feature>
<gene>
    <name evidence="14" type="primary">ndhD</name>
    <name evidence="17" type="ORF">QQ91_010280</name>
</gene>
<comment type="subcellular location">
    <subcellularLocation>
        <location evidence="14">Cellular thylakoid membrane</location>
        <topology evidence="14">Multi-pass membrane protein</topology>
    </subcellularLocation>
    <subcellularLocation>
        <location evidence="1">Endomembrane system</location>
        <topology evidence="1">Multi-pass membrane protein</topology>
    </subcellularLocation>
    <subcellularLocation>
        <location evidence="15">Membrane</location>
        <topology evidence="15">Multi-pass membrane protein</topology>
    </subcellularLocation>
</comment>
<evidence type="ECO:0000256" key="14">
    <source>
        <dbReference type="HAMAP-Rule" id="MF_00491"/>
    </source>
</evidence>
<reference evidence="17" key="2">
    <citation type="journal article" date="2015" name="Genome Announc.">
        <title>Draft Genome Sequence of Filamentous Marine Cyanobacterium Lyngbya confervoides Strain BDU141951.</title>
        <authorList>
            <person name="Chandrababunaidu M.M."/>
            <person name="Sen D."/>
            <person name="Tripathy S."/>
        </authorList>
    </citation>
    <scope>NUCLEOTIDE SEQUENCE</scope>
    <source>
        <strain evidence="17">BDU141951</strain>
    </source>
</reference>
<feature type="transmembrane region" description="Helical" evidence="14">
    <location>
        <begin position="6"/>
        <end position="25"/>
    </location>
</feature>
<dbReference type="GO" id="GO:0016655">
    <property type="term" value="F:oxidoreductase activity, acting on NAD(P)H, quinone or similar compound as acceptor"/>
    <property type="evidence" value="ECO:0007669"/>
    <property type="project" value="UniProtKB-UniRule"/>
</dbReference>
<dbReference type="InterPro" id="IPR003918">
    <property type="entry name" value="NADH_UbQ_OxRdtase"/>
</dbReference>
<feature type="transmembrane region" description="Helical" evidence="14">
    <location>
        <begin position="170"/>
        <end position="193"/>
    </location>
</feature>
<organism evidence="17">
    <name type="scientific">Lyngbya confervoides BDU141951</name>
    <dbReference type="NCBI Taxonomy" id="1574623"/>
    <lineage>
        <taxon>Bacteria</taxon>
        <taxon>Bacillati</taxon>
        <taxon>Cyanobacteriota</taxon>
        <taxon>Cyanophyceae</taxon>
        <taxon>Oscillatoriophycideae</taxon>
        <taxon>Oscillatoriales</taxon>
        <taxon>Microcoleaceae</taxon>
        <taxon>Lyngbya</taxon>
    </lineage>
</organism>
<keyword evidence="3 14" id="KW-0812">Transmembrane</keyword>
<dbReference type="GO" id="GO:0008137">
    <property type="term" value="F:NADH dehydrogenase (ubiquinone) activity"/>
    <property type="evidence" value="ECO:0007669"/>
    <property type="project" value="InterPro"/>
</dbReference>
<dbReference type="GO" id="GO:0048039">
    <property type="term" value="F:ubiquinone binding"/>
    <property type="evidence" value="ECO:0007669"/>
    <property type="project" value="TreeGrafter"/>
</dbReference>
<dbReference type="NCBIfam" id="NF009212">
    <property type="entry name" value="PRK12561.1"/>
    <property type="match status" value="1"/>
</dbReference>
<evidence type="ECO:0000259" key="16">
    <source>
        <dbReference type="Pfam" id="PF00361"/>
    </source>
</evidence>
<dbReference type="PRINTS" id="PR01437">
    <property type="entry name" value="NUOXDRDTASE4"/>
</dbReference>
<keyword evidence="9 14" id="KW-0520">NAD</keyword>
<dbReference type="InterPro" id="IPR022997">
    <property type="entry name" value="NADH_Q_OxRdtase_chain4"/>
</dbReference>
<dbReference type="AlphaFoldDB" id="A0A0C1Y5M0"/>
<evidence type="ECO:0000256" key="11">
    <source>
        <dbReference type="ARBA" id="ARBA00025624"/>
    </source>
</evidence>
<keyword evidence="6 14" id="KW-0618">Plastoquinone</keyword>
<dbReference type="GO" id="GO:0012505">
    <property type="term" value="C:endomembrane system"/>
    <property type="evidence" value="ECO:0007669"/>
    <property type="project" value="UniProtKB-SubCell"/>
</dbReference>
<keyword evidence="14" id="KW-0793">Thylakoid</keyword>
<feature type="transmembrane region" description="Helical" evidence="14">
    <location>
        <begin position="247"/>
        <end position="264"/>
    </location>
</feature>
<evidence type="ECO:0000256" key="3">
    <source>
        <dbReference type="ARBA" id="ARBA00022692"/>
    </source>
</evidence>
<reference evidence="17" key="3">
    <citation type="submission" date="2020-02" db="EMBL/GenBank/DDBJ databases">
        <authorList>
            <person name="Sarangi A.N."/>
            <person name="Ghosh S."/>
            <person name="Mukherjee M."/>
            <person name="Tripathy S."/>
        </authorList>
    </citation>
    <scope>NUCLEOTIDE SEQUENCE</scope>
    <source>
        <strain evidence="17">BDU141951</strain>
    </source>
</reference>
<accession>A0A0C1Y5M0</accession>
<dbReference type="InterPro" id="IPR001750">
    <property type="entry name" value="ND/Mrp_TM"/>
</dbReference>
<comment type="catalytic activity">
    <reaction evidence="13 14">
        <text>a plastoquinone + NADH + (n+1) H(+)(in) = a plastoquinol + NAD(+) + n H(+)(out)</text>
        <dbReference type="Rhea" id="RHEA:42608"/>
        <dbReference type="Rhea" id="RHEA-COMP:9561"/>
        <dbReference type="Rhea" id="RHEA-COMP:9562"/>
        <dbReference type="ChEBI" id="CHEBI:15378"/>
        <dbReference type="ChEBI" id="CHEBI:17757"/>
        <dbReference type="ChEBI" id="CHEBI:57540"/>
        <dbReference type="ChEBI" id="CHEBI:57945"/>
        <dbReference type="ChEBI" id="CHEBI:62192"/>
    </reaction>
</comment>
<proteinExistence type="inferred from homology"/>
<feature type="transmembrane region" description="Helical" evidence="14">
    <location>
        <begin position="115"/>
        <end position="133"/>
    </location>
</feature>
<comment type="function">
    <text evidence="11 14">NDH-1 shuttles electrons from NAD(P)H, via FMN and iron-sulfur (Fe-S) centers, to quinones in the respiratory chain. The immediate electron acceptor for the enzyme in this species is believed to be plastoquinone. Couples the redox reaction to proton translocation (for every two electrons transferred, four hydrogen ions are translocated across the cytoplasmic membrane), and thus conserves the redox energy in a proton gradient.</text>
</comment>
<evidence type="ECO:0000256" key="6">
    <source>
        <dbReference type="ARBA" id="ARBA00022957"/>
    </source>
</evidence>
<keyword evidence="10 14" id="KW-0472">Membrane</keyword>
<feature type="transmembrane region" description="Helical" evidence="14">
    <location>
        <begin position="37"/>
        <end position="55"/>
    </location>
</feature>